<keyword evidence="3" id="KW-0269">Exonuclease</keyword>
<dbReference type="InterPro" id="IPR012337">
    <property type="entry name" value="RNaseH-like_sf"/>
</dbReference>
<dbReference type="CDD" id="cd06127">
    <property type="entry name" value="DEDDh"/>
    <property type="match status" value="1"/>
</dbReference>
<evidence type="ECO:0000259" key="4">
    <source>
        <dbReference type="SMART" id="SM00479"/>
    </source>
</evidence>
<name>A0A4R7K0Y3_9GAMM</name>
<keyword evidence="6" id="KW-1185">Reference proteome</keyword>
<dbReference type="SMART" id="SM00479">
    <property type="entry name" value="EXOIII"/>
    <property type="match status" value="1"/>
</dbReference>
<dbReference type="PANTHER" id="PTHR30231">
    <property type="entry name" value="DNA POLYMERASE III SUBUNIT EPSILON"/>
    <property type="match status" value="1"/>
</dbReference>
<keyword evidence="2" id="KW-0378">Hydrolase</keyword>
<keyword evidence="1" id="KW-0540">Nuclease</keyword>
<feature type="domain" description="Exonuclease" evidence="4">
    <location>
        <begin position="44"/>
        <end position="217"/>
    </location>
</feature>
<gene>
    <name evidence="5" type="ORF">DES49_0602</name>
</gene>
<dbReference type="PANTHER" id="PTHR30231:SF4">
    <property type="entry name" value="PROTEIN NEN2"/>
    <property type="match status" value="1"/>
</dbReference>
<protein>
    <submittedName>
        <fullName evidence="5">DNA polymerase-3 subunit epsilon</fullName>
    </submittedName>
</protein>
<evidence type="ECO:0000256" key="1">
    <source>
        <dbReference type="ARBA" id="ARBA00022722"/>
    </source>
</evidence>
<dbReference type="OrthoDB" id="6193218at2"/>
<reference evidence="5 6" key="1">
    <citation type="submission" date="2019-03" db="EMBL/GenBank/DDBJ databases">
        <title>Genomic Encyclopedia of Type Strains, Phase IV (KMG-IV): sequencing the most valuable type-strain genomes for metagenomic binning, comparative biology and taxonomic classification.</title>
        <authorList>
            <person name="Goeker M."/>
        </authorList>
    </citation>
    <scope>NUCLEOTIDE SEQUENCE [LARGE SCALE GENOMIC DNA]</scope>
    <source>
        <strain evidence="5 6">DSM 15505</strain>
    </source>
</reference>
<organism evidence="5 6">
    <name type="scientific">Halospina denitrificans</name>
    <dbReference type="NCBI Taxonomy" id="332522"/>
    <lineage>
        <taxon>Bacteria</taxon>
        <taxon>Pseudomonadati</taxon>
        <taxon>Pseudomonadota</taxon>
        <taxon>Gammaproteobacteria</taxon>
        <taxon>Halospina</taxon>
    </lineage>
</organism>
<dbReference type="SUPFAM" id="SSF53098">
    <property type="entry name" value="Ribonuclease H-like"/>
    <property type="match status" value="1"/>
</dbReference>
<evidence type="ECO:0000313" key="6">
    <source>
        <dbReference type="Proteomes" id="UP000295830"/>
    </source>
</evidence>
<dbReference type="Proteomes" id="UP000295830">
    <property type="component" value="Unassembled WGS sequence"/>
</dbReference>
<dbReference type="GO" id="GO:0005829">
    <property type="term" value="C:cytosol"/>
    <property type="evidence" value="ECO:0007669"/>
    <property type="project" value="TreeGrafter"/>
</dbReference>
<dbReference type="InterPro" id="IPR036397">
    <property type="entry name" value="RNaseH_sf"/>
</dbReference>
<comment type="caution">
    <text evidence="5">The sequence shown here is derived from an EMBL/GenBank/DDBJ whole genome shotgun (WGS) entry which is preliminary data.</text>
</comment>
<evidence type="ECO:0000256" key="2">
    <source>
        <dbReference type="ARBA" id="ARBA00022801"/>
    </source>
</evidence>
<dbReference type="GO" id="GO:0006259">
    <property type="term" value="P:DNA metabolic process"/>
    <property type="evidence" value="ECO:0007669"/>
    <property type="project" value="UniProtKB-ARBA"/>
</dbReference>
<dbReference type="AlphaFoldDB" id="A0A4R7K0Y3"/>
<accession>A0A4R7K0Y3</accession>
<dbReference type="Gene3D" id="3.30.420.10">
    <property type="entry name" value="Ribonuclease H-like superfamily/Ribonuclease H"/>
    <property type="match status" value="1"/>
</dbReference>
<evidence type="ECO:0000313" key="5">
    <source>
        <dbReference type="EMBL" id="TDT44492.1"/>
    </source>
</evidence>
<dbReference type="RefSeq" id="WP_133734867.1">
    <property type="nucleotide sequence ID" value="NZ_SOAX01000001.1"/>
</dbReference>
<dbReference type="Pfam" id="PF00929">
    <property type="entry name" value="RNase_T"/>
    <property type="match status" value="1"/>
</dbReference>
<dbReference type="InterPro" id="IPR013520">
    <property type="entry name" value="Ribonucl_H"/>
</dbReference>
<dbReference type="GO" id="GO:0003676">
    <property type="term" value="F:nucleic acid binding"/>
    <property type="evidence" value="ECO:0007669"/>
    <property type="project" value="InterPro"/>
</dbReference>
<dbReference type="GO" id="GO:0008408">
    <property type="term" value="F:3'-5' exonuclease activity"/>
    <property type="evidence" value="ECO:0007669"/>
    <property type="project" value="TreeGrafter"/>
</dbReference>
<proteinExistence type="predicted"/>
<evidence type="ECO:0000256" key="3">
    <source>
        <dbReference type="ARBA" id="ARBA00022839"/>
    </source>
</evidence>
<dbReference type="EMBL" id="SOAX01000001">
    <property type="protein sequence ID" value="TDT44492.1"/>
    <property type="molecule type" value="Genomic_DNA"/>
</dbReference>
<sequence length="230" mass="26258">MWLTRLRRHWARHRYARHPFPEPALQKLLDMPWPAGKQPWNEASWLAVDLETTGLDPRTGYVISIGWVAIEGGSIQLNTARHLLIDSRNLVGDSATIHHIRDSDRSEGVDLPAALRMLARALNGRIALMHHSPLDTGFLRSALKEQFGFDWFHPTADTLELEKKRLFQREQNMPRHALRLNTCRERYGLPDSQAHNALEDALATAELFLAWANHYGSPGPKVRDCLTSRP</sequence>